<protein>
    <recommendedName>
        <fullName evidence="6">Cathepsin B</fullName>
        <ecNumber evidence="5">3.4.22.1</ecNumber>
    </recommendedName>
    <alternativeName>
        <fullName evidence="16">Cathepsin B1</fullName>
    </alternativeName>
</protein>
<evidence type="ECO:0000256" key="7">
    <source>
        <dbReference type="ARBA" id="ARBA00022670"/>
    </source>
</evidence>
<dbReference type="GO" id="GO:0051603">
    <property type="term" value="P:proteolysis involved in protein catabolic process"/>
    <property type="evidence" value="ECO:0007669"/>
    <property type="project" value="Ensembl"/>
</dbReference>
<comment type="subunit">
    <text evidence="15">Dimer of a heavy chain and a light chain cross-linked by a disulfide bond. Interacts with SRPX2. Directly interacts with SHKBP1.</text>
</comment>
<gene>
    <name evidence="19" type="primary">CTSB</name>
</gene>
<dbReference type="AlphaFoldDB" id="A0A5F9CEP9"/>
<dbReference type="EMBL" id="AAGW02010944">
    <property type="status" value="NOT_ANNOTATED_CDS"/>
    <property type="molecule type" value="Genomic_DNA"/>
</dbReference>
<evidence type="ECO:0000313" key="19">
    <source>
        <dbReference type="Ensembl" id="ENSOCUP00000032081.1"/>
    </source>
</evidence>
<accession>A0A5F9CEP9</accession>
<evidence type="ECO:0000256" key="5">
    <source>
        <dbReference type="ARBA" id="ARBA00012537"/>
    </source>
</evidence>
<comment type="catalytic activity">
    <reaction evidence="1">
        <text>Hydrolysis of proteins with broad specificity for peptide bonds. Preferentially cleaves -Arg-Arg-|-Xaa bonds in small molecule substrates (thus differing from cathepsin L). In addition to being an endopeptidase, shows peptidyl-dipeptidase activity, liberating C-terminal dipeptides.</text>
        <dbReference type="EC" id="3.4.22.1"/>
    </reaction>
</comment>
<dbReference type="PRINTS" id="PR00705">
    <property type="entry name" value="PAPAIN"/>
</dbReference>
<keyword evidence="11" id="KW-0865">Zymogen</keyword>
<evidence type="ECO:0000256" key="9">
    <source>
        <dbReference type="ARBA" id="ARBA00022801"/>
    </source>
</evidence>
<dbReference type="GO" id="GO:1904090">
    <property type="term" value="C:peptidase inhibitor complex"/>
    <property type="evidence" value="ECO:0007669"/>
    <property type="project" value="Ensembl"/>
</dbReference>
<comment type="function">
    <text evidence="14">Thiol protease which is believed to participate in intracellular degradation and turnover of proteins. Cleaves matrix extracellular phosphoglycoprotein MEPE. Involved in the solubilization of cross-linked TG/thyroglobulin in the thyroid follicle lumen. Has also been implicated in tumor invasion and metastasis.</text>
</comment>
<reference evidence="19" key="3">
    <citation type="submission" date="2025-09" db="UniProtKB">
        <authorList>
            <consortium name="Ensembl"/>
        </authorList>
    </citation>
    <scope>IDENTIFICATION</scope>
    <source>
        <strain evidence="19">Thorbecke</strain>
    </source>
</reference>
<dbReference type="GO" id="GO:0046697">
    <property type="term" value="P:decidualization"/>
    <property type="evidence" value="ECO:0007669"/>
    <property type="project" value="Ensembl"/>
</dbReference>
<feature type="compositionally biased region" description="Polar residues" evidence="17">
    <location>
        <begin position="22"/>
        <end position="38"/>
    </location>
</feature>
<evidence type="ECO:0000256" key="2">
    <source>
        <dbReference type="ARBA" id="ARBA00004371"/>
    </source>
</evidence>
<dbReference type="PROSITE" id="PS00639">
    <property type="entry name" value="THIOL_PROTEASE_HIS"/>
    <property type="match status" value="1"/>
</dbReference>
<evidence type="ECO:0000256" key="3">
    <source>
        <dbReference type="ARBA" id="ARBA00004465"/>
    </source>
</evidence>
<dbReference type="FunCoup" id="A0A5F9CEP9">
    <property type="interactions" value="827"/>
</dbReference>
<name>A0A5F9CEP9_RABIT</name>
<dbReference type="GeneTree" id="ENSGT00940000158680"/>
<dbReference type="GO" id="GO:0016324">
    <property type="term" value="C:apical plasma membrane"/>
    <property type="evidence" value="ECO:0007669"/>
    <property type="project" value="UniProtKB-SubCell"/>
</dbReference>
<evidence type="ECO:0000259" key="18">
    <source>
        <dbReference type="SMART" id="SM00645"/>
    </source>
</evidence>
<dbReference type="Pfam" id="PF00112">
    <property type="entry name" value="Peptidase_C1"/>
    <property type="match status" value="1"/>
</dbReference>
<dbReference type="GO" id="GO:0030855">
    <property type="term" value="P:epithelial cell differentiation"/>
    <property type="evidence" value="ECO:0007669"/>
    <property type="project" value="Ensembl"/>
</dbReference>
<dbReference type="STRING" id="9986.ENSOCUP00000032081"/>
<evidence type="ECO:0000313" key="20">
    <source>
        <dbReference type="Proteomes" id="UP000001811"/>
    </source>
</evidence>
<dbReference type="InterPro" id="IPR025660">
    <property type="entry name" value="Pept_his_AS"/>
</dbReference>
<dbReference type="InParanoid" id="A0A5F9CEP9"/>
<dbReference type="GO" id="GO:0046718">
    <property type="term" value="P:symbiont entry into host cell"/>
    <property type="evidence" value="ECO:0007669"/>
    <property type="project" value="Ensembl"/>
</dbReference>
<dbReference type="Bgee" id="ENSOCUG00000016580">
    <property type="expression patterns" value="Expressed in ovary and 17 other cell types or tissues"/>
</dbReference>
<reference evidence="19" key="2">
    <citation type="submission" date="2025-08" db="UniProtKB">
        <authorList>
            <consortium name="Ensembl"/>
        </authorList>
    </citation>
    <scope>IDENTIFICATION</scope>
    <source>
        <strain evidence="19">Thorbecke</strain>
    </source>
</reference>
<dbReference type="GO" id="GO:0005764">
    <property type="term" value="C:lysosome"/>
    <property type="evidence" value="ECO:0007669"/>
    <property type="project" value="UniProtKB-SubCell"/>
</dbReference>
<keyword evidence="13" id="KW-0458">Lysosome</keyword>
<dbReference type="GO" id="GO:0048471">
    <property type="term" value="C:perinuclear region of cytoplasm"/>
    <property type="evidence" value="ECO:0007669"/>
    <property type="project" value="Ensembl"/>
</dbReference>
<evidence type="ECO:0000256" key="4">
    <source>
        <dbReference type="ARBA" id="ARBA00008455"/>
    </source>
</evidence>
<dbReference type="InterPro" id="IPR000169">
    <property type="entry name" value="Pept_cys_AS"/>
</dbReference>
<organism evidence="19 20">
    <name type="scientific">Oryctolagus cuniculus</name>
    <name type="common">Rabbit</name>
    <dbReference type="NCBI Taxonomy" id="9986"/>
    <lineage>
        <taxon>Eukaryota</taxon>
        <taxon>Metazoa</taxon>
        <taxon>Chordata</taxon>
        <taxon>Craniata</taxon>
        <taxon>Vertebrata</taxon>
        <taxon>Euteleostomi</taxon>
        <taxon>Mammalia</taxon>
        <taxon>Eutheria</taxon>
        <taxon>Euarchontoglires</taxon>
        <taxon>Glires</taxon>
        <taxon>Lagomorpha</taxon>
        <taxon>Leporidae</taxon>
        <taxon>Oryctolagus</taxon>
    </lineage>
</organism>
<feature type="region of interest" description="Disordered" evidence="17">
    <location>
        <begin position="407"/>
        <end position="456"/>
    </location>
</feature>
<evidence type="ECO:0000256" key="11">
    <source>
        <dbReference type="ARBA" id="ARBA00023145"/>
    </source>
</evidence>
<evidence type="ECO:0000256" key="10">
    <source>
        <dbReference type="ARBA" id="ARBA00022807"/>
    </source>
</evidence>
<dbReference type="GO" id="GO:0004197">
    <property type="term" value="F:cysteine-type endopeptidase activity"/>
    <property type="evidence" value="ECO:0007669"/>
    <property type="project" value="UniProtKB-EC"/>
</dbReference>
<dbReference type="GO" id="GO:0097067">
    <property type="term" value="P:cellular response to thyroid hormone stimulus"/>
    <property type="evidence" value="ECO:0007669"/>
    <property type="project" value="Ensembl"/>
</dbReference>
<feature type="compositionally biased region" description="Basic and acidic residues" evidence="17">
    <location>
        <begin position="8"/>
        <end position="20"/>
    </location>
</feature>
<dbReference type="SUPFAM" id="SSF54001">
    <property type="entry name" value="Cysteine proteinases"/>
    <property type="match status" value="1"/>
</dbReference>
<dbReference type="InterPro" id="IPR038765">
    <property type="entry name" value="Papain-like_cys_pep_sf"/>
</dbReference>
<dbReference type="PANTHER" id="PTHR12411">
    <property type="entry name" value="CYSTEINE PROTEASE FAMILY C1-RELATED"/>
    <property type="match status" value="1"/>
</dbReference>
<dbReference type="SMART" id="SM00645">
    <property type="entry name" value="Pept_C1"/>
    <property type="match status" value="1"/>
</dbReference>
<dbReference type="InterPro" id="IPR000668">
    <property type="entry name" value="Peptidase_C1A_C"/>
</dbReference>
<feature type="domain" description="Peptidase C1A papain C-terminal" evidence="18">
    <location>
        <begin position="143"/>
        <end position="386"/>
    </location>
</feature>
<comment type="similarity">
    <text evidence="4">Belongs to the peptidase C1 family.</text>
</comment>
<keyword evidence="9" id="KW-0378">Hydrolase</keyword>
<dbReference type="SMR" id="A0A5F9CEP9"/>
<dbReference type="FunFam" id="3.90.70.10:FF:000031">
    <property type="entry name" value="Cathepsin B"/>
    <property type="match status" value="1"/>
</dbReference>
<evidence type="ECO:0000256" key="17">
    <source>
        <dbReference type="SAM" id="MobiDB-lite"/>
    </source>
</evidence>
<keyword evidence="12" id="KW-1015">Disulfide bond</keyword>
<dbReference type="InterPro" id="IPR013128">
    <property type="entry name" value="Peptidase_C1A"/>
</dbReference>
<dbReference type="Ensembl" id="ENSOCUT00000043728.1">
    <property type="protein sequence ID" value="ENSOCUP00000032081.1"/>
    <property type="gene ID" value="ENSOCUG00000016580.4"/>
</dbReference>
<feature type="compositionally biased region" description="Polar residues" evidence="17">
    <location>
        <begin position="435"/>
        <end position="444"/>
    </location>
</feature>
<evidence type="ECO:0000256" key="15">
    <source>
        <dbReference type="ARBA" id="ARBA00046877"/>
    </source>
</evidence>
<dbReference type="PROSITE" id="PS00139">
    <property type="entry name" value="THIOL_PROTEASE_CYS"/>
    <property type="match status" value="1"/>
</dbReference>
<evidence type="ECO:0000256" key="6">
    <source>
        <dbReference type="ARBA" id="ARBA00015559"/>
    </source>
</evidence>
<dbReference type="GO" id="GO:0043394">
    <property type="term" value="F:proteoglycan binding"/>
    <property type="evidence" value="ECO:0007669"/>
    <property type="project" value="Ensembl"/>
</dbReference>
<evidence type="ECO:0000256" key="8">
    <source>
        <dbReference type="ARBA" id="ARBA00022729"/>
    </source>
</evidence>
<dbReference type="Gene3D" id="3.90.70.10">
    <property type="entry name" value="Cysteine proteinases"/>
    <property type="match status" value="1"/>
</dbReference>
<sequence length="456" mass="50407">MTSQKPHLKPEAEPLADRKSQSRSQKAGATRQTCSVPQSARGPALWGLCAFCRERCIKDLSSRMWRLLSPLCCLLALTSAWSDSHLHPLSDELVNFINKQNTTWQAGHNFFNVEVSYLKKLCGTFLGGPKLPRRVEFADDIKLPESFDAREQWPNCPTIKEIRDQGSCGSCWAFGAVEAISDRICIHTNGHVNVEVSAEDMLTCCGGQCGDGCNGGYPSGAWNFWTKKGLVSGGLYDSHVGCKPYSIPPCEHHVNGSRPACTGEGDTPRCSKTCEPGYSPSYKEDKHYGYSSYSVSSDENEIKAEIYKNGPVEGAFTVYSDFLMYKSGVYQHTTGDIMGGHAIRILGWGEENGVPYWLVANSWNTDWGDKEKKESHLGAQVPEEARRIHTQPTDQLRYLISFPSPTENVSGDSSFQKHGEPGVRHHSGVGDQKPYQISSKNLNTAGKVGHSDDEQW</sequence>
<keyword evidence="20" id="KW-1185">Reference proteome</keyword>
<feature type="region of interest" description="Disordered" evidence="17">
    <location>
        <begin position="371"/>
        <end position="392"/>
    </location>
</feature>
<keyword evidence="8" id="KW-0732">Signal</keyword>
<evidence type="ECO:0000256" key="1">
    <source>
        <dbReference type="ARBA" id="ARBA00001754"/>
    </source>
</evidence>
<feature type="region of interest" description="Disordered" evidence="17">
    <location>
        <begin position="1"/>
        <end position="40"/>
    </location>
</feature>
<dbReference type="GO" id="GO:0009897">
    <property type="term" value="C:external side of plasma membrane"/>
    <property type="evidence" value="ECO:0007669"/>
    <property type="project" value="Ensembl"/>
</dbReference>
<dbReference type="EC" id="3.4.22.1" evidence="5"/>
<dbReference type="GO" id="GO:0030574">
    <property type="term" value="P:collagen catabolic process"/>
    <property type="evidence" value="ECO:0007669"/>
    <property type="project" value="Ensembl"/>
</dbReference>
<dbReference type="Pfam" id="PF08127">
    <property type="entry name" value="Propeptide_C1"/>
    <property type="match status" value="1"/>
</dbReference>
<dbReference type="Proteomes" id="UP000001811">
    <property type="component" value="Chromosome 2"/>
</dbReference>
<evidence type="ECO:0000256" key="14">
    <source>
        <dbReference type="ARBA" id="ARBA00046089"/>
    </source>
</evidence>
<evidence type="ECO:0000256" key="16">
    <source>
        <dbReference type="ARBA" id="ARBA00078755"/>
    </source>
</evidence>
<proteinExistence type="inferred from homology"/>
<evidence type="ECO:0000256" key="12">
    <source>
        <dbReference type="ARBA" id="ARBA00023157"/>
    </source>
</evidence>
<dbReference type="GO" id="GO:0005518">
    <property type="term" value="F:collagen binding"/>
    <property type="evidence" value="ECO:0007669"/>
    <property type="project" value="Ensembl"/>
</dbReference>
<dbReference type="CDD" id="cd02620">
    <property type="entry name" value="Peptidase_C1A_CathepsinB"/>
    <property type="match status" value="1"/>
</dbReference>
<dbReference type="InterPro" id="IPR012599">
    <property type="entry name" value="Propeptide_C1A"/>
</dbReference>
<dbReference type="GO" id="GO:0005615">
    <property type="term" value="C:extracellular space"/>
    <property type="evidence" value="ECO:0007669"/>
    <property type="project" value="Ensembl"/>
</dbReference>
<evidence type="ECO:0000256" key="13">
    <source>
        <dbReference type="ARBA" id="ARBA00023228"/>
    </source>
</evidence>
<keyword evidence="10" id="KW-0788">Thiol protease</keyword>
<dbReference type="GO" id="GO:0006590">
    <property type="term" value="P:thyroid hormone generation"/>
    <property type="evidence" value="ECO:0007669"/>
    <property type="project" value="Ensembl"/>
</dbReference>
<comment type="subcellular location">
    <subcellularLocation>
        <location evidence="3">Apical cell membrane</location>
        <topology evidence="3">Peripheral membrane protein</topology>
        <orientation evidence="3">Extracellular side</orientation>
    </subcellularLocation>
    <subcellularLocation>
        <location evidence="2">Lysosome</location>
    </subcellularLocation>
</comment>
<reference evidence="19 20" key="1">
    <citation type="journal article" date="2011" name="Nature">
        <title>A high-resolution map of human evolutionary constraint using 29 mammals.</title>
        <authorList>
            <person name="Lindblad-Toh K."/>
            <person name="Garber M."/>
            <person name="Zuk O."/>
            <person name="Lin M.F."/>
            <person name="Parker B.J."/>
            <person name="Washietl S."/>
            <person name="Kheradpour P."/>
            <person name="Ernst J."/>
            <person name="Jordan G."/>
            <person name="Mauceli E."/>
            <person name="Ward L.D."/>
            <person name="Lowe C.B."/>
            <person name="Holloway A.K."/>
            <person name="Clamp M."/>
            <person name="Gnerre S."/>
            <person name="Alfoldi J."/>
            <person name="Beal K."/>
            <person name="Chang J."/>
            <person name="Clawson H."/>
            <person name="Cuff J."/>
            <person name="Di Palma F."/>
            <person name="Fitzgerald S."/>
            <person name="Flicek P."/>
            <person name="Guttman M."/>
            <person name="Hubisz M.J."/>
            <person name="Jaffe D.B."/>
            <person name="Jungreis I."/>
            <person name="Kent W.J."/>
            <person name="Kostka D."/>
            <person name="Lara M."/>
            <person name="Martins A.L."/>
            <person name="Massingham T."/>
            <person name="Moltke I."/>
            <person name="Raney B.J."/>
            <person name="Rasmussen M.D."/>
            <person name="Robinson J."/>
            <person name="Stark A."/>
            <person name="Vilella A.J."/>
            <person name="Wen J."/>
            <person name="Xie X."/>
            <person name="Zody M.C."/>
            <person name="Baldwin J."/>
            <person name="Bloom T."/>
            <person name="Chin C.W."/>
            <person name="Heiman D."/>
            <person name="Nicol R."/>
            <person name="Nusbaum C."/>
            <person name="Young S."/>
            <person name="Wilkinson J."/>
            <person name="Worley K.C."/>
            <person name="Kovar C.L."/>
            <person name="Muzny D.M."/>
            <person name="Gibbs R.A."/>
            <person name="Cree A."/>
            <person name="Dihn H.H."/>
            <person name="Fowler G."/>
            <person name="Jhangiani S."/>
            <person name="Joshi V."/>
            <person name="Lee S."/>
            <person name="Lewis L.R."/>
            <person name="Nazareth L.V."/>
            <person name="Okwuonu G."/>
            <person name="Santibanez J."/>
            <person name="Warren W.C."/>
            <person name="Mardis E.R."/>
            <person name="Weinstock G.M."/>
            <person name="Wilson R.K."/>
            <person name="Delehaunty K."/>
            <person name="Dooling D."/>
            <person name="Fronik C."/>
            <person name="Fulton L."/>
            <person name="Fulton B."/>
            <person name="Graves T."/>
            <person name="Minx P."/>
            <person name="Sodergren E."/>
            <person name="Birney E."/>
            <person name="Margulies E.H."/>
            <person name="Herrero J."/>
            <person name="Green E.D."/>
            <person name="Haussler D."/>
            <person name="Siepel A."/>
            <person name="Goldman N."/>
            <person name="Pollard K.S."/>
            <person name="Pedersen J.S."/>
            <person name="Lander E.S."/>
            <person name="Kellis M."/>
        </authorList>
    </citation>
    <scope>NUCLEOTIDE SEQUENCE [LARGE SCALE GENOMIC DNA]</scope>
    <source>
        <strain evidence="19 20">Thorbecke inbred</strain>
    </source>
</reference>
<keyword evidence="7" id="KW-0645">Protease</keyword>